<evidence type="ECO:0000256" key="7">
    <source>
        <dbReference type="RuleBase" id="RU362118"/>
    </source>
</evidence>
<dbReference type="NCBIfam" id="TIGR01324">
    <property type="entry name" value="cysta_beta_ly_B"/>
    <property type="match status" value="1"/>
</dbReference>
<evidence type="ECO:0000256" key="6">
    <source>
        <dbReference type="PIRSR" id="PIRSR001434-2"/>
    </source>
</evidence>
<dbReference type="FunFam" id="3.40.640.10:FF:000046">
    <property type="entry name" value="Cystathionine gamma-lyase"/>
    <property type="match status" value="1"/>
</dbReference>
<dbReference type="EMBL" id="NEVM01000005">
    <property type="protein sequence ID" value="OZI29936.1"/>
    <property type="molecule type" value="Genomic_DNA"/>
</dbReference>
<evidence type="ECO:0000256" key="2">
    <source>
        <dbReference type="ARBA" id="ARBA00009077"/>
    </source>
</evidence>
<sequence>MSNEPVQEGRPTRADGLHIETRLLHAGAPAPVDGRAGPVNVPVVRTSTVRFPNTATQAALGASRAAGVPVATYGRHGMDTHRALEAAVATLEGGHRALLAPSGLSAITLVLLATLAAGDHALVSDSVYAPLRKVDRTLLQRYGVDVEYFSPARDDLEARIRPNTRLLYLESPSSLLYEVLDLPALAAIARRHGVVVAVDNTWSGGLYYQPLALGANISVQAATKYLGGHSDAMLGVVTVDSPELARRVGAIHDALGLSVSADEAYLVLRGLRTLDVRLARHQRNATEVARYLARHAEVARVYYPALPEDPGHALWRRDFSGASGLVSFAFRDGAARNAADFIDGLRHFAIGASWGGYESLALEAAPERLSEHSYWDGRGPVVRLHIGLEHPEDLIADLEQAFEALARTVRRTA</sequence>
<dbReference type="InterPro" id="IPR000277">
    <property type="entry name" value="Cys/Met-Metab_PyrdxlP-dep_enz"/>
</dbReference>
<dbReference type="InterPro" id="IPR006233">
    <property type="entry name" value="Cys_b_lyase_bac"/>
</dbReference>
<dbReference type="RefSeq" id="WP_094854375.1">
    <property type="nucleotide sequence ID" value="NZ_NEVM01000005.1"/>
</dbReference>
<dbReference type="Gene3D" id="3.90.1150.10">
    <property type="entry name" value="Aspartate Aminotransferase, domain 1"/>
    <property type="match status" value="1"/>
</dbReference>
<dbReference type="PANTHER" id="PTHR43500">
    <property type="entry name" value="CYSTATHIONINE BETA-LYASE-RELATED"/>
    <property type="match status" value="1"/>
</dbReference>
<evidence type="ECO:0000256" key="5">
    <source>
        <dbReference type="ARBA" id="ARBA00047517"/>
    </source>
</evidence>
<comment type="similarity">
    <text evidence="2 7">Belongs to the trans-sulfuration enzymes family.</text>
</comment>
<dbReference type="GO" id="GO:0047804">
    <property type="term" value="F:cysteine-S-conjugate beta-lyase activity"/>
    <property type="evidence" value="ECO:0007669"/>
    <property type="project" value="InterPro"/>
</dbReference>
<dbReference type="GO" id="GO:0019450">
    <property type="term" value="P:L-cysteine catabolic process to pyruvate"/>
    <property type="evidence" value="ECO:0007669"/>
    <property type="project" value="TreeGrafter"/>
</dbReference>
<evidence type="ECO:0000256" key="4">
    <source>
        <dbReference type="ARBA" id="ARBA00023239"/>
    </source>
</evidence>
<keyword evidence="3 6" id="KW-0663">Pyridoxal phosphate</keyword>
<dbReference type="Pfam" id="PF01053">
    <property type="entry name" value="Cys_Met_Meta_PP"/>
    <property type="match status" value="1"/>
</dbReference>
<dbReference type="Gene3D" id="3.40.640.10">
    <property type="entry name" value="Type I PLP-dependent aspartate aminotransferase-like (Major domain)"/>
    <property type="match status" value="1"/>
</dbReference>
<dbReference type="GO" id="GO:0019346">
    <property type="term" value="P:transsulfuration"/>
    <property type="evidence" value="ECO:0007669"/>
    <property type="project" value="InterPro"/>
</dbReference>
<dbReference type="CDD" id="cd00614">
    <property type="entry name" value="CGS_like"/>
    <property type="match status" value="1"/>
</dbReference>
<evidence type="ECO:0000313" key="8">
    <source>
        <dbReference type="EMBL" id="OZI29936.1"/>
    </source>
</evidence>
<dbReference type="OrthoDB" id="9805807at2"/>
<dbReference type="InterPro" id="IPR015422">
    <property type="entry name" value="PyrdxlP-dep_Trfase_small"/>
</dbReference>
<dbReference type="Proteomes" id="UP000216020">
    <property type="component" value="Unassembled WGS sequence"/>
</dbReference>
<dbReference type="PANTHER" id="PTHR43500:SF1">
    <property type="entry name" value="CYSTATHIONINE BETA-LYASE-RELATED"/>
    <property type="match status" value="1"/>
</dbReference>
<feature type="modified residue" description="N6-(pyridoxal phosphate)lysine" evidence="6">
    <location>
        <position position="224"/>
    </location>
</feature>
<keyword evidence="4 8" id="KW-0456">Lyase</keyword>
<dbReference type="AlphaFoldDB" id="A0A261RXX7"/>
<proteinExistence type="inferred from homology"/>
<evidence type="ECO:0000256" key="3">
    <source>
        <dbReference type="ARBA" id="ARBA00022898"/>
    </source>
</evidence>
<dbReference type="SUPFAM" id="SSF53383">
    <property type="entry name" value="PLP-dependent transferases"/>
    <property type="match status" value="1"/>
</dbReference>
<dbReference type="InterPro" id="IPR015421">
    <property type="entry name" value="PyrdxlP-dep_Trfase_major"/>
</dbReference>
<comment type="caution">
    <text evidence="8">The sequence shown here is derived from an EMBL/GenBank/DDBJ whole genome shotgun (WGS) entry which is preliminary data.</text>
</comment>
<dbReference type="PIRSF" id="PIRSF001434">
    <property type="entry name" value="CGS"/>
    <property type="match status" value="1"/>
</dbReference>
<comment type="catalytic activity">
    <reaction evidence="5">
        <text>L,L-cystathionine + H2O = L-homocysteine + pyruvate + NH4(+)</text>
        <dbReference type="Rhea" id="RHEA:13965"/>
        <dbReference type="ChEBI" id="CHEBI:15361"/>
        <dbReference type="ChEBI" id="CHEBI:15377"/>
        <dbReference type="ChEBI" id="CHEBI:28938"/>
        <dbReference type="ChEBI" id="CHEBI:58161"/>
        <dbReference type="ChEBI" id="CHEBI:58199"/>
    </reaction>
</comment>
<gene>
    <name evidence="8" type="ORF">CAL29_17750</name>
</gene>
<dbReference type="InterPro" id="IPR015424">
    <property type="entry name" value="PyrdxlP-dep_Trfase"/>
</dbReference>
<reference evidence="9" key="1">
    <citation type="submission" date="2017-05" db="EMBL/GenBank/DDBJ databases">
        <title>Complete and WGS of Bordetella genogroups.</title>
        <authorList>
            <person name="Spilker T."/>
            <person name="Lipuma J."/>
        </authorList>
    </citation>
    <scope>NUCLEOTIDE SEQUENCE [LARGE SCALE GENOMIC DNA]</scope>
    <source>
        <strain evidence="9">AU16122</strain>
    </source>
</reference>
<comment type="cofactor">
    <cofactor evidence="1 7">
        <name>pyridoxal 5'-phosphate</name>
        <dbReference type="ChEBI" id="CHEBI:597326"/>
    </cofactor>
</comment>
<dbReference type="GO" id="GO:0030170">
    <property type="term" value="F:pyridoxal phosphate binding"/>
    <property type="evidence" value="ECO:0007669"/>
    <property type="project" value="InterPro"/>
</dbReference>
<accession>A0A261RXX7</accession>
<name>A0A261RXX7_9BORD</name>
<protein>
    <submittedName>
        <fullName evidence="8">Cystathionine beta-lyase</fullName>
    </submittedName>
</protein>
<evidence type="ECO:0000313" key="9">
    <source>
        <dbReference type="Proteomes" id="UP000216020"/>
    </source>
</evidence>
<evidence type="ECO:0000256" key="1">
    <source>
        <dbReference type="ARBA" id="ARBA00001933"/>
    </source>
</evidence>
<organism evidence="8 9">
    <name type="scientific">Bordetella genomosp. 10</name>
    <dbReference type="NCBI Taxonomy" id="1416804"/>
    <lineage>
        <taxon>Bacteria</taxon>
        <taxon>Pseudomonadati</taxon>
        <taxon>Pseudomonadota</taxon>
        <taxon>Betaproteobacteria</taxon>
        <taxon>Burkholderiales</taxon>
        <taxon>Alcaligenaceae</taxon>
        <taxon>Bordetella</taxon>
    </lineage>
</organism>
<keyword evidence="9" id="KW-1185">Reference proteome</keyword>